<gene>
    <name evidence="2" type="ORF">EKG83_29440</name>
</gene>
<dbReference type="SMART" id="SM00530">
    <property type="entry name" value="HTH_XRE"/>
    <property type="match status" value="1"/>
</dbReference>
<dbReference type="GO" id="GO:0003677">
    <property type="term" value="F:DNA binding"/>
    <property type="evidence" value="ECO:0007669"/>
    <property type="project" value="InterPro"/>
</dbReference>
<dbReference type="CDD" id="cd00093">
    <property type="entry name" value="HTH_XRE"/>
    <property type="match status" value="1"/>
</dbReference>
<dbReference type="PANTHER" id="PTHR35010">
    <property type="entry name" value="BLL4672 PROTEIN-RELATED"/>
    <property type="match status" value="1"/>
</dbReference>
<dbReference type="PROSITE" id="PS50943">
    <property type="entry name" value="HTH_CROC1"/>
    <property type="match status" value="1"/>
</dbReference>
<evidence type="ECO:0000259" key="1">
    <source>
        <dbReference type="PROSITE" id="PS50943"/>
    </source>
</evidence>
<dbReference type="SUPFAM" id="SSF47413">
    <property type="entry name" value="lambda repressor-like DNA-binding domains"/>
    <property type="match status" value="1"/>
</dbReference>
<evidence type="ECO:0000313" key="3">
    <source>
        <dbReference type="Proteomes" id="UP000325787"/>
    </source>
</evidence>
<dbReference type="RefSeq" id="WP_033430162.1">
    <property type="nucleotide sequence ID" value="NZ_CP034550.1"/>
</dbReference>
<dbReference type="InterPro" id="IPR041413">
    <property type="entry name" value="MLTR_LBD"/>
</dbReference>
<dbReference type="InterPro" id="IPR010982">
    <property type="entry name" value="Lambda_DNA-bd_dom_sf"/>
</dbReference>
<dbReference type="Pfam" id="PF13560">
    <property type="entry name" value="HTH_31"/>
    <property type="match status" value="1"/>
</dbReference>
<keyword evidence="3" id="KW-1185">Reference proteome</keyword>
<reference evidence="3" key="1">
    <citation type="journal article" date="2021" name="Curr. Microbiol.">
        <title>Complete genome of nocamycin-producing strain Saccharothrix syringae NRRL B-16468 reveals the biosynthetic potential for secondary metabolites.</title>
        <authorList>
            <person name="Mo X."/>
            <person name="Yang S."/>
        </authorList>
    </citation>
    <scope>NUCLEOTIDE SEQUENCE [LARGE SCALE GENOMIC DNA]</scope>
    <source>
        <strain evidence="3">ATCC 51364 / DSM 43886 / JCM 6844 / KCTC 9398 / NBRC 14523 / NRRL B-16468 / INA 2240</strain>
    </source>
</reference>
<accession>A0A5Q0H4M8</accession>
<dbReference type="KEGG" id="ssyi:EKG83_29440"/>
<dbReference type="PANTHER" id="PTHR35010:SF2">
    <property type="entry name" value="BLL4672 PROTEIN"/>
    <property type="match status" value="1"/>
</dbReference>
<dbReference type="Pfam" id="PF17765">
    <property type="entry name" value="MLTR_LBD"/>
    <property type="match status" value="1"/>
</dbReference>
<dbReference type="Gene3D" id="3.30.450.180">
    <property type="match status" value="1"/>
</dbReference>
<protein>
    <submittedName>
        <fullName evidence="2">XRE family transcriptional regulator</fullName>
    </submittedName>
</protein>
<dbReference type="OrthoDB" id="4790304at2"/>
<dbReference type="InterPro" id="IPR001387">
    <property type="entry name" value="Cro/C1-type_HTH"/>
</dbReference>
<sequence>MKRLNDLGEFLRSRRAQLRPEQLGLVNHGRRRVAGLRREEVAQLAGVSVAYYTRLEQGLTDRASDAVLDAVARVLQLDEDAHAHLHRLARGSRRDRPRVRRPERLRPSIALMVESFTAAKVPALVIGRSTDVLAWNRLAHGLLAGHLDFDAPNRPADRPNITRMVFLDPHVRELYPDWKRKCRDTVDDLRLVAGRYQDDARLAELVGELSMKSPEFTALWNNHAVKACAYSAREFHHPLVGPLTLANELLVLPDDDGQRLALFHAEPGSPSEAALSLLADLVTSGARPPAVPSPRPSLHPGA</sequence>
<dbReference type="Proteomes" id="UP000325787">
    <property type="component" value="Chromosome"/>
</dbReference>
<organism evidence="2 3">
    <name type="scientific">Saccharothrix syringae</name>
    <name type="common">Nocardiopsis syringae</name>
    <dbReference type="NCBI Taxonomy" id="103733"/>
    <lineage>
        <taxon>Bacteria</taxon>
        <taxon>Bacillati</taxon>
        <taxon>Actinomycetota</taxon>
        <taxon>Actinomycetes</taxon>
        <taxon>Pseudonocardiales</taxon>
        <taxon>Pseudonocardiaceae</taxon>
        <taxon>Saccharothrix</taxon>
    </lineage>
</organism>
<proteinExistence type="predicted"/>
<name>A0A5Q0H4M8_SACSY</name>
<evidence type="ECO:0000313" key="2">
    <source>
        <dbReference type="EMBL" id="QFZ20963.1"/>
    </source>
</evidence>
<feature type="domain" description="HTH cro/C1-type" evidence="1">
    <location>
        <begin position="31"/>
        <end position="82"/>
    </location>
</feature>
<dbReference type="AlphaFoldDB" id="A0A5Q0H4M8"/>
<dbReference type="EMBL" id="CP034550">
    <property type="protein sequence ID" value="QFZ20963.1"/>
    <property type="molecule type" value="Genomic_DNA"/>
</dbReference>
<dbReference type="Gene3D" id="1.10.260.40">
    <property type="entry name" value="lambda repressor-like DNA-binding domains"/>
    <property type="match status" value="1"/>
</dbReference>